<organism evidence="6 7">
    <name type="scientific">Serratia plymuthica S13</name>
    <dbReference type="NCBI Taxonomy" id="1348660"/>
    <lineage>
        <taxon>Bacteria</taxon>
        <taxon>Pseudomonadati</taxon>
        <taxon>Pseudomonadota</taxon>
        <taxon>Gammaproteobacteria</taxon>
        <taxon>Enterobacterales</taxon>
        <taxon>Yersiniaceae</taxon>
        <taxon>Serratia</taxon>
    </lineage>
</organism>
<keyword evidence="4" id="KW-0233">DNA recombination</keyword>
<evidence type="ECO:0000256" key="2">
    <source>
        <dbReference type="ARBA" id="ARBA00022908"/>
    </source>
</evidence>
<reference evidence="6 7" key="1">
    <citation type="journal article" date="2013" name="Genome Announc.">
        <title>Genome Sequence of Serratia plymuthica Strain S13, an Endophyte with Germination- and Plant-Growth-Promoting Activity from the Flower of Styrian Oil Pumpkin.</title>
        <authorList>
            <person name="Muller H."/>
            <person name="Furnkranz M."/>
            <person name="Grube M."/>
            <person name="Berg G."/>
        </authorList>
    </citation>
    <scope>NUCLEOTIDE SEQUENCE [LARGE SCALE GENOMIC DNA]</scope>
    <source>
        <strain evidence="6">S13</strain>
    </source>
</reference>
<dbReference type="Gene3D" id="1.10.443.10">
    <property type="entry name" value="Intergrase catalytic core"/>
    <property type="match status" value="1"/>
</dbReference>
<dbReference type="Pfam" id="PF13356">
    <property type="entry name" value="Arm-DNA-bind_3"/>
    <property type="match status" value="1"/>
</dbReference>
<dbReference type="InterPro" id="IPR013762">
    <property type="entry name" value="Integrase-like_cat_sf"/>
</dbReference>
<dbReference type="Proteomes" id="UP000014900">
    <property type="component" value="Chromosome"/>
</dbReference>
<dbReference type="InterPro" id="IPR025166">
    <property type="entry name" value="Integrase_DNA_bind_dom"/>
</dbReference>
<dbReference type="RefSeq" id="WP_020439892.1">
    <property type="nucleotide sequence ID" value="NC_021659.1"/>
</dbReference>
<dbReference type="InterPro" id="IPR010998">
    <property type="entry name" value="Integrase_recombinase_N"/>
</dbReference>
<name>S4YXV9_SERPL</name>
<evidence type="ECO:0000256" key="1">
    <source>
        <dbReference type="ARBA" id="ARBA00008857"/>
    </source>
</evidence>
<proteinExistence type="inferred from homology"/>
<sequence>MASGTNKLSDKKLRAILSVPREKEIVIADGDGLSIRVSKSGVISWVFAYRIGGREAKLERLKLGNYPDMSLKLAREKREQCRAWLADSKDPKHQLNLTAGVSLKPVTVKDALHYWITEYAEGRRANVDRHKAQLAKHIYPYIGSLPLSQCETRHWLECFDRMKKNAPVAAGYVFQMCKQALKFCRVRRYAISNALDDLTIPDVGSKQEKGDRDHTDDEIGQIWQASQQLKFKPYYAAMLRLLVVFGCRSQEARLSTWAEWDLKKWIWTVPKEHSKGGAKILRPVPEAMRPFIEELHRENKDSGLLLGEIKESSAVSAWGRLVWKRLGHVEPWSLHDIRRTFATKLNDLGVAPHVVEQLLGHIMPGVMAVYNLSQYMPEKLEALNMWCERLELLAGEHENVILLQVRK</sequence>
<dbReference type="InterPro" id="IPR002104">
    <property type="entry name" value="Integrase_catalytic"/>
</dbReference>
<dbReference type="AlphaFoldDB" id="S4YXV9"/>
<keyword evidence="3" id="KW-0238">DNA-binding</keyword>
<dbReference type="InterPro" id="IPR011010">
    <property type="entry name" value="DNA_brk_join_enz"/>
</dbReference>
<dbReference type="GO" id="GO:0015074">
    <property type="term" value="P:DNA integration"/>
    <property type="evidence" value="ECO:0007669"/>
    <property type="project" value="UniProtKB-KW"/>
</dbReference>
<accession>S4YXV9</accession>
<evidence type="ECO:0000256" key="3">
    <source>
        <dbReference type="ARBA" id="ARBA00023125"/>
    </source>
</evidence>
<protein>
    <recommendedName>
        <fullName evidence="5">Tyr recombinase domain-containing protein</fullName>
    </recommendedName>
</protein>
<dbReference type="SUPFAM" id="SSF56349">
    <property type="entry name" value="DNA breaking-rejoining enzymes"/>
    <property type="match status" value="1"/>
</dbReference>
<evidence type="ECO:0000313" key="7">
    <source>
        <dbReference type="Proteomes" id="UP000014900"/>
    </source>
</evidence>
<dbReference type="PANTHER" id="PTHR30629:SF2">
    <property type="entry name" value="PROPHAGE INTEGRASE INTS-RELATED"/>
    <property type="match status" value="1"/>
</dbReference>
<evidence type="ECO:0000313" key="6">
    <source>
        <dbReference type="EMBL" id="AGP47403.1"/>
    </source>
</evidence>
<dbReference type="InterPro" id="IPR050808">
    <property type="entry name" value="Phage_Integrase"/>
</dbReference>
<dbReference type="GO" id="GO:0003677">
    <property type="term" value="F:DNA binding"/>
    <property type="evidence" value="ECO:0007669"/>
    <property type="project" value="UniProtKB-KW"/>
</dbReference>
<dbReference type="KEGG" id="sry:M621_23125"/>
<dbReference type="PATRIC" id="fig|1348660.3.peg.4528"/>
<dbReference type="Pfam" id="PF00589">
    <property type="entry name" value="Phage_integrase"/>
    <property type="match status" value="1"/>
</dbReference>
<dbReference type="EMBL" id="CP006566">
    <property type="protein sequence ID" value="AGP47403.1"/>
    <property type="molecule type" value="Genomic_DNA"/>
</dbReference>
<dbReference type="InterPro" id="IPR038488">
    <property type="entry name" value="Integrase_DNA-bd_sf"/>
</dbReference>
<keyword evidence="2" id="KW-0229">DNA integration</keyword>
<comment type="similarity">
    <text evidence="1">Belongs to the 'phage' integrase family.</text>
</comment>
<gene>
    <name evidence="6" type="ORF">M621_23125</name>
</gene>
<dbReference type="Gene3D" id="1.10.150.130">
    <property type="match status" value="1"/>
</dbReference>
<dbReference type="HOGENOM" id="CLU_027562_0_4_6"/>
<dbReference type="GO" id="GO:0006310">
    <property type="term" value="P:DNA recombination"/>
    <property type="evidence" value="ECO:0007669"/>
    <property type="project" value="UniProtKB-KW"/>
</dbReference>
<feature type="domain" description="Tyr recombinase" evidence="5">
    <location>
        <begin position="209"/>
        <end position="384"/>
    </location>
</feature>
<evidence type="ECO:0000256" key="4">
    <source>
        <dbReference type="ARBA" id="ARBA00023172"/>
    </source>
</evidence>
<dbReference type="Gene3D" id="3.30.160.390">
    <property type="entry name" value="Integrase, DNA-binding domain"/>
    <property type="match status" value="1"/>
</dbReference>
<dbReference type="PANTHER" id="PTHR30629">
    <property type="entry name" value="PROPHAGE INTEGRASE"/>
    <property type="match status" value="1"/>
</dbReference>
<evidence type="ECO:0000259" key="5">
    <source>
        <dbReference type="PROSITE" id="PS51898"/>
    </source>
</evidence>
<dbReference type="PROSITE" id="PS51898">
    <property type="entry name" value="TYR_RECOMBINASE"/>
    <property type="match status" value="1"/>
</dbReference>
<dbReference type="CDD" id="cd00801">
    <property type="entry name" value="INT_P4_C"/>
    <property type="match status" value="1"/>
</dbReference>